<comment type="similarity">
    <text evidence="1">Belongs to the protein-tyrosine phosphatase family.</text>
</comment>
<organism evidence="2 3">
    <name type="scientific">Corynebacterium kalidii</name>
    <dbReference type="NCBI Taxonomy" id="2931982"/>
    <lineage>
        <taxon>Bacteria</taxon>
        <taxon>Bacillati</taxon>
        <taxon>Actinomycetota</taxon>
        <taxon>Actinomycetes</taxon>
        <taxon>Mycobacteriales</taxon>
        <taxon>Corynebacteriaceae</taxon>
        <taxon>Corynebacterium</taxon>
    </lineage>
</organism>
<gene>
    <name evidence="2" type="ORF">MUN33_05720</name>
</gene>
<dbReference type="AlphaFoldDB" id="A0A9X1WIJ1"/>
<evidence type="ECO:0000256" key="1">
    <source>
        <dbReference type="ARBA" id="ARBA00009580"/>
    </source>
</evidence>
<dbReference type="PANTHER" id="PTHR31126:SF1">
    <property type="entry name" value="TYROSINE SPECIFIC PROTEIN PHOSPHATASES DOMAIN-CONTAINING PROTEIN"/>
    <property type="match status" value="1"/>
</dbReference>
<comment type="caution">
    <text evidence="2">The sequence shown here is derived from an EMBL/GenBank/DDBJ whole genome shotgun (WGS) entry which is preliminary data.</text>
</comment>
<dbReference type="InterPro" id="IPR029021">
    <property type="entry name" value="Prot-tyrosine_phosphatase-like"/>
</dbReference>
<dbReference type="Gene3D" id="3.90.190.10">
    <property type="entry name" value="Protein tyrosine phosphatase superfamily"/>
    <property type="match status" value="1"/>
</dbReference>
<keyword evidence="3" id="KW-1185">Reference proteome</keyword>
<dbReference type="PANTHER" id="PTHR31126">
    <property type="entry name" value="TYROSINE-PROTEIN PHOSPHATASE"/>
    <property type="match status" value="1"/>
</dbReference>
<evidence type="ECO:0000313" key="3">
    <source>
        <dbReference type="Proteomes" id="UP001139207"/>
    </source>
</evidence>
<dbReference type="Proteomes" id="UP001139207">
    <property type="component" value="Unassembled WGS sequence"/>
</dbReference>
<dbReference type="GO" id="GO:0004721">
    <property type="term" value="F:phosphoprotein phosphatase activity"/>
    <property type="evidence" value="ECO:0007669"/>
    <property type="project" value="InterPro"/>
</dbReference>
<proteinExistence type="inferred from homology"/>
<dbReference type="InterPro" id="IPR026893">
    <property type="entry name" value="Tyr/Ser_Pase_IphP-type"/>
</dbReference>
<sequence length="313" mass="32992">MTTRPARLFPHRRVLRPLRAPATVAVLAASMLLVGCQVQPAGGVAGLTNVAHSVQAPVLDTPRLDTADNFRDLAGTDHAYDTGDGHMATASVYRSNALEVSDGDLGTLERLGVSTVVDLRTDTEIAEHPDRVPAGADYVHVDVVGGANTAANPTDGLDVNSPDDAATMLGELNRSFVTDEGMRAQLGTAVTAIVEANGPVVFHCTAGKDRAGWLSAVLQLAAGVTEKDVVADYLATNEYSQERIDATTEQIRAREGDAAAETYGVLLGVQESFLRSGLDAMKEFYGDVDTYLVSGLGLDVSTVLELKEKLVEG</sequence>
<protein>
    <submittedName>
        <fullName evidence="2">Tyrosine-protein phosphatase</fullName>
    </submittedName>
</protein>
<accession>A0A9X1WIJ1</accession>
<dbReference type="SUPFAM" id="SSF52799">
    <property type="entry name" value="(Phosphotyrosine protein) phosphatases II"/>
    <property type="match status" value="1"/>
</dbReference>
<reference evidence="2" key="1">
    <citation type="submission" date="2022-04" db="EMBL/GenBank/DDBJ databases">
        <title>Corynebacterium kalidii LD5P10.</title>
        <authorList>
            <person name="Sun J.Q."/>
        </authorList>
    </citation>
    <scope>NUCLEOTIDE SEQUENCE</scope>
    <source>
        <strain evidence="2">LD5P10</strain>
    </source>
</reference>
<dbReference type="RefSeq" id="WP_244803916.1">
    <property type="nucleotide sequence ID" value="NZ_JALIEA010000011.1"/>
</dbReference>
<dbReference type="EMBL" id="JALIEA010000011">
    <property type="protein sequence ID" value="MCJ7858217.1"/>
    <property type="molecule type" value="Genomic_DNA"/>
</dbReference>
<name>A0A9X1WIJ1_9CORY</name>
<evidence type="ECO:0000313" key="2">
    <source>
        <dbReference type="EMBL" id="MCJ7858217.1"/>
    </source>
</evidence>
<dbReference type="Pfam" id="PF13350">
    <property type="entry name" value="Y_phosphatase3"/>
    <property type="match status" value="1"/>
</dbReference>